<evidence type="ECO:0000259" key="4">
    <source>
        <dbReference type="Pfam" id="PF01229"/>
    </source>
</evidence>
<dbReference type="InterPro" id="IPR013780">
    <property type="entry name" value="Glyco_hydro_b"/>
</dbReference>
<reference evidence="5 6" key="1">
    <citation type="submission" date="2019-08" db="EMBL/GenBank/DDBJ databases">
        <title>Archangium and Cystobacter genomes.</title>
        <authorList>
            <person name="Chen I.-C.K."/>
            <person name="Wielgoss S."/>
        </authorList>
    </citation>
    <scope>NUCLEOTIDE SEQUENCE [LARGE SCALE GENOMIC DNA]</scope>
    <source>
        <strain evidence="5 6">Cbm 6</strain>
    </source>
</reference>
<proteinExistence type="inferred from homology"/>
<dbReference type="InterPro" id="IPR017853">
    <property type="entry name" value="GH"/>
</dbReference>
<dbReference type="Proteomes" id="UP001611383">
    <property type="component" value="Chromosome"/>
</dbReference>
<keyword evidence="3" id="KW-0326">Glycosidase</keyword>
<dbReference type="PANTHER" id="PTHR12631">
    <property type="entry name" value="ALPHA-L-IDURONIDASE"/>
    <property type="match status" value="1"/>
</dbReference>
<dbReference type="Gene3D" id="2.60.40.1180">
    <property type="entry name" value="Golgi alpha-mannosidase II"/>
    <property type="match status" value="1"/>
</dbReference>
<evidence type="ECO:0000256" key="2">
    <source>
        <dbReference type="ARBA" id="ARBA00022801"/>
    </source>
</evidence>
<comment type="similarity">
    <text evidence="1">Belongs to the glycosyl hydrolase 39 family.</text>
</comment>
<organism evidence="5 6">
    <name type="scientific">Archangium minus</name>
    <dbReference type="NCBI Taxonomy" id="83450"/>
    <lineage>
        <taxon>Bacteria</taxon>
        <taxon>Pseudomonadati</taxon>
        <taxon>Myxococcota</taxon>
        <taxon>Myxococcia</taxon>
        <taxon>Myxococcales</taxon>
        <taxon>Cystobacterineae</taxon>
        <taxon>Archangiaceae</taxon>
        <taxon>Archangium</taxon>
    </lineage>
</organism>
<keyword evidence="2" id="KW-0378">Hydrolase</keyword>
<dbReference type="EMBL" id="CP043494">
    <property type="protein sequence ID" value="WNG47864.1"/>
    <property type="molecule type" value="Genomic_DNA"/>
</dbReference>
<accession>A0ABY9WXN6</accession>
<evidence type="ECO:0000313" key="5">
    <source>
        <dbReference type="EMBL" id="WNG47864.1"/>
    </source>
</evidence>
<protein>
    <recommendedName>
        <fullName evidence="4">Glycosyl hydrolases family 39 N-terminal catalytic domain-containing protein</fullName>
    </recommendedName>
</protein>
<evidence type="ECO:0000256" key="3">
    <source>
        <dbReference type="ARBA" id="ARBA00023295"/>
    </source>
</evidence>
<dbReference type="SUPFAM" id="SSF51445">
    <property type="entry name" value="(Trans)glycosidases"/>
    <property type="match status" value="1"/>
</dbReference>
<name>A0ABY9WXN6_9BACT</name>
<feature type="domain" description="Glycosyl hydrolases family 39 N-terminal catalytic" evidence="4">
    <location>
        <begin position="146"/>
        <end position="312"/>
    </location>
</feature>
<dbReference type="Gene3D" id="3.20.20.80">
    <property type="entry name" value="Glycosidases"/>
    <property type="match status" value="1"/>
</dbReference>
<evidence type="ECO:0000256" key="1">
    <source>
        <dbReference type="ARBA" id="ARBA00008875"/>
    </source>
</evidence>
<sequence length="715" mass="76579">MRQLAMACVSVLSRPPRPTPGRRTVSSHSDLEVSSLHCYRRLIGAVGLLLLGACGGSDANPQASGSEDLGVSRAALATTVTVDTASNAGPVNPFSWAVGAPDKYVGHWPGNAVLKQRISDAKVKLVRVGVTQWGLYNGQDVYPAHNTWNWATLDALLNTIWDAGAEPLIVVCGFPGGVNKTLNADKVILSADWAEYGTFMAGLVQRYNVDQALGASKRVRYFEMWNEATNEWDGKFASKEDYNTFFTTVASAMRAKDATLKLIGPADSHSGDLDKGPAESWLSNAAKNLEANLDILSWHNYGPHASDTATDAQRMAWTPPNYRDDVIKVKNGGLNGVLTGPSGKKFGAAITEYNIAQGDFAAFNAKYHSEVNATWTASAIINAMKANIDIFSFYNLAEAGQNHLGLLNTTDFAPHKPYFTLFLFGNYTGDQKLTTTGGTANLEAFASRATATGRTFVTVVNKDTAGNAYDVTVSLAGSSSATGTVNVRTVNAATTANPTAYTTVPYAGSAFTYTVPPYHVVSFEVIPATGGSVLFQSGFESADIQPTWLDTMEASQNVTANTWATQVECSPRQESPHTGLAVLMYSGKDTSATVSYANARVFDVNIPITAATKLSYWIHPQQDNARYVAVDFVCTDGSTLRDSGATDLNGFSMHAHAGHGGAIPLNTWTQIRSNVGQWLSGKTLDRILVSYDRPASTGDYRGYIDDIVITNGALP</sequence>
<dbReference type="PANTHER" id="PTHR12631:SF10">
    <property type="entry name" value="BETA-XYLOSIDASE-LIKE PROTEIN-RELATED"/>
    <property type="match status" value="1"/>
</dbReference>
<dbReference type="InterPro" id="IPR049166">
    <property type="entry name" value="GH39_cat"/>
</dbReference>
<dbReference type="Pfam" id="PF01229">
    <property type="entry name" value="Glyco_hydro_39"/>
    <property type="match status" value="1"/>
</dbReference>
<gene>
    <name evidence="5" type="ORF">F0U60_29795</name>
</gene>
<evidence type="ECO:0000313" key="6">
    <source>
        <dbReference type="Proteomes" id="UP001611383"/>
    </source>
</evidence>
<dbReference type="InterPro" id="IPR051923">
    <property type="entry name" value="Glycosyl_Hydrolase_39"/>
</dbReference>
<keyword evidence="6" id="KW-1185">Reference proteome</keyword>